<evidence type="ECO:0000313" key="9">
    <source>
        <dbReference type="Proteomes" id="UP000249464"/>
    </source>
</evidence>
<feature type="transmembrane region" description="Helical" evidence="6">
    <location>
        <begin position="46"/>
        <end position="63"/>
    </location>
</feature>
<dbReference type="GO" id="GO:0005886">
    <property type="term" value="C:plasma membrane"/>
    <property type="evidence" value="ECO:0007669"/>
    <property type="project" value="TreeGrafter"/>
</dbReference>
<reference evidence="8 9" key="1">
    <citation type="submission" date="2016-11" db="EMBL/GenBank/DDBJ databases">
        <authorList>
            <person name="Jaros S."/>
            <person name="Januszkiewicz K."/>
            <person name="Wedrychowicz H."/>
        </authorList>
    </citation>
    <scope>NUCLEOTIDE SEQUENCE [LARGE SCALE GENOMIC DNA]</scope>
</reference>
<sequence>MAEPVPHALPVVTYKRAFDRISPWSAVVECRTPISYWPARGPRIQIVANLISVVFACGTALFSDGYQNGIVGSVNTILRRLYPKEFPGNYSTLFSAMGFAGTVLGMLSFGFLVDRTGRKGGMMLAAVIVAVAACLQTGAYGAKGSHKGMFNALIAYRFISGIGIGGEYPAGSVGASENTEDPSIKKGTQHMLFALATNCAIDAAFVVSAFVPLVLLWIAGENHLRVVWRLCFAIGIIPPVLVLFWRLRMAEPARYQVASMKHAPTPYWLTIKRYWKSFLGLSIAWFVYDFIAYPFGIYSSTIVDIITGGSDSLKTIFAWNIVINAFYMPGCIIGAMTVDKIKPKRQMIIGLVLQAVTGFAMSAAFGPLQKHGESCSSPAASERLLIVSVTLARTVAGFAVIYGIFLSFSEFGPGDCLGACRDFQILHTQVPGSSWSRLVRGLAGLLASKSWPTAVRGRFYGIAAAIGKIGAFAGTYAFPKIIASFPAGDKQASGPFWVGSGLGPFDFGMTVQMYILLTLFTLCLIHTAIFSAICVLFLVPEIHADHMTNEDEAFRVYLEANGYDTSRMGLSEEERRTQVSSSSVASIDDTFTDTKE</sequence>
<evidence type="ECO:0000256" key="1">
    <source>
        <dbReference type="ARBA" id="ARBA00004141"/>
    </source>
</evidence>
<evidence type="ECO:0000259" key="7">
    <source>
        <dbReference type="PROSITE" id="PS50850"/>
    </source>
</evidence>
<organism evidence="8 9">
    <name type="scientific">Microbotryum silenes-dioicae</name>
    <dbReference type="NCBI Taxonomy" id="796604"/>
    <lineage>
        <taxon>Eukaryota</taxon>
        <taxon>Fungi</taxon>
        <taxon>Dikarya</taxon>
        <taxon>Basidiomycota</taxon>
        <taxon>Pucciniomycotina</taxon>
        <taxon>Microbotryomycetes</taxon>
        <taxon>Microbotryales</taxon>
        <taxon>Microbotryaceae</taxon>
        <taxon>Microbotryum</taxon>
    </lineage>
</organism>
<feature type="region of interest" description="Disordered" evidence="5">
    <location>
        <begin position="569"/>
        <end position="596"/>
    </location>
</feature>
<feature type="transmembrane region" description="Helical" evidence="6">
    <location>
        <begin position="385"/>
        <end position="405"/>
    </location>
</feature>
<dbReference type="STRING" id="796604.A0A2X0N7G8"/>
<dbReference type="PANTHER" id="PTHR23508:SF10">
    <property type="entry name" value="CARBOXYLIC ACID TRANSPORTER PROTEIN HOMOLOG"/>
    <property type="match status" value="1"/>
</dbReference>
<feature type="transmembrane region" description="Helical" evidence="6">
    <location>
        <begin position="124"/>
        <end position="142"/>
    </location>
</feature>
<keyword evidence="9" id="KW-1185">Reference proteome</keyword>
<feature type="transmembrane region" description="Helical" evidence="6">
    <location>
        <begin position="278"/>
        <end position="296"/>
    </location>
</feature>
<dbReference type="SUPFAM" id="SSF103473">
    <property type="entry name" value="MFS general substrate transporter"/>
    <property type="match status" value="1"/>
</dbReference>
<evidence type="ECO:0000256" key="2">
    <source>
        <dbReference type="ARBA" id="ARBA00022692"/>
    </source>
</evidence>
<gene>
    <name evidence="8" type="primary">BQ5605_C023g09685</name>
    <name evidence="8" type="ORF">BQ5605_C023G09685</name>
</gene>
<dbReference type="EMBL" id="FQNC01000085">
    <property type="protein sequence ID" value="SGZ24027.1"/>
    <property type="molecule type" value="Genomic_DNA"/>
</dbReference>
<evidence type="ECO:0000256" key="4">
    <source>
        <dbReference type="ARBA" id="ARBA00023136"/>
    </source>
</evidence>
<dbReference type="InterPro" id="IPR005828">
    <property type="entry name" value="MFS_sugar_transport-like"/>
</dbReference>
<feature type="transmembrane region" description="Helical" evidence="6">
    <location>
        <begin position="316"/>
        <end position="335"/>
    </location>
</feature>
<evidence type="ECO:0000256" key="6">
    <source>
        <dbReference type="SAM" id="Phobius"/>
    </source>
</evidence>
<feature type="transmembrane region" description="Helical" evidence="6">
    <location>
        <begin position="347"/>
        <end position="365"/>
    </location>
</feature>
<feature type="transmembrane region" description="Helical" evidence="6">
    <location>
        <begin position="459"/>
        <end position="478"/>
    </location>
</feature>
<dbReference type="PROSITE" id="PS50850">
    <property type="entry name" value="MFS"/>
    <property type="match status" value="1"/>
</dbReference>
<feature type="domain" description="Major facilitator superfamily (MFS) profile" evidence="7">
    <location>
        <begin position="53"/>
        <end position="543"/>
    </location>
</feature>
<feature type="transmembrane region" description="Helical" evidence="6">
    <location>
        <begin position="90"/>
        <end position="112"/>
    </location>
</feature>
<protein>
    <submittedName>
        <fullName evidence="8">BQ5605_C023g09685 protein</fullName>
    </submittedName>
</protein>
<dbReference type="AlphaFoldDB" id="A0A2X0N7G8"/>
<evidence type="ECO:0000256" key="5">
    <source>
        <dbReference type="SAM" id="MobiDB-lite"/>
    </source>
</evidence>
<comment type="subcellular location">
    <subcellularLocation>
        <location evidence="1">Membrane</location>
        <topology evidence="1">Multi-pass membrane protein</topology>
    </subcellularLocation>
</comment>
<name>A0A2X0N7G8_9BASI</name>
<keyword evidence="3 6" id="KW-1133">Transmembrane helix</keyword>
<feature type="transmembrane region" description="Helical" evidence="6">
    <location>
        <begin position="191"/>
        <end position="220"/>
    </location>
</feature>
<dbReference type="PANTHER" id="PTHR23508">
    <property type="entry name" value="CARBOXYLIC ACID TRANSPORTER PROTEIN HOMOLOG"/>
    <property type="match status" value="1"/>
</dbReference>
<feature type="transmembrane region" description="Helical" evidence="6">
    <location>
        <begin position="226"/>
        <end position="245"/>
    </location>
</feature>
<dbReference type="GO" id="GO:0046943">
    <property type="term" value="F:carboxylic acid transmembrane transporter activity"/>
    <property type="evidence" value="ECO:0007669"/>
    <property type="project" value="TreeGrafter"/>
</dbReference>
<keyword evidence="4 6" id="KW-0472">Membrane</keyword>
<accession>A0A2X0N7G8</accession>
<feature type="transmembrane region" description="Helical" evidence="6">
    <location>
        <begin position="514"/>
        <end position="539"/>
    </location>
</feature>
<dbReference type="InterPro" id="IPR036259">
    <property type="entry name" value="MFS_trans_sf"/>
</dbReference>
<proteinExistence type="predicted"/>
<dbReference type="InterPro" id="IPR020846">
    <property type="entry name" value="MFS_dom"/>
</dbReference>
<evidence type="ECO:0000313" key="8">
    <source>
        <dbReference type="EMBL" id="SGZ24027.1"/>
    </source>
</evidence>
<keyword evidence="2 6" id="KW-0812">Transmembrane</keyword>
<evidence type="ECO:0000256" key="3">
    <source>
        <dbReference type="ARBA" id="ARBA00022989"/>
    </source>
</evidence>
<dbReference type="Pfam" id="PF00083">
    <property type="entry name" value="Sugar_tr"/>
    <property type="match status" value="1"/>
</dbReference>
<feature type="transmembrane region" description="Helical" evidence="6">
    <location>
        <begin position="148"/>
        <end position="170"/>
    </location>
</feature>
<dbReference type="Gene3D" id="1.20.1250.20">
    <property type="entry name" value="MFS general substrate transporter like domains"/>
    <property type="match status" value="1"/>
</dbReference>
<dbReference type="Proteomes" id="UP000249464">
    <property type="component" value="Unassembled WGS sequence"/>
</dbReference>